<feature type="transmembrane region" description="Helical" evidence="8">
    <location>
        <begin position="436"/>
        <end position="457"/>
    </location>
</feature>
<dbReference type="Gene3D" id="1.20.1740.10">
    <property type="entry name" value="Amino acid/polyamine transporter I"/>
    <property type="match status" value="1"/>
</dbReference>
<name>A0ABR4KEI2_9EURO</name>
<feature type="region of interest" description="Disordered" evidence="7">
    <location>
        <begin position="1"/>
        <end position="20"/>
    </location>
</feature>
<feature type="transmembrane region" description="Helical" evidence="8">
    <location>
        <begin position="171"/>
        <end position="191"/>
    </location>
</feature>
<dbReference type="EMBL" id="JBFXLU010000035">
    <property type="protein sequence ID" value="KAL2850668.1"/>
    <property type="molecule type" value="Genomic_DNA"/>
</dbReference>
<dbReference type="InterPro" id="IPR004841">
    <property type="entry name" value="AA-permease/SLC12A_dom"/>
</dbReference>
<keyword evidence="5 8" id="KW-1133">Transmembrane helix</keyword>
<protein>
    <submittedName>
        <fullName evidence="10">Amino acid permease/ SLC12A domain-containing protein</fullName>
    </submittedName>
</protein>
<keyword evidence="6 8" id="KW-0472">Membrane</keyword>
<feature type="transmembrane region" description="Helical" evidence="8">
    <location>
        <begin position="469"/>
        <end position="489"/>
    </location>
</feature>
<dbReference type="PANTHER" id="PTHR43341:SF9">
    <property type="entry name" value="DICARBOXYLIC AMINO ACID PERMEASE"/>
    <property type="match status" value="1"/>
</dbReference>
<reference evidence="10 11" key="1">
    <citation type="submission" date="2024-07" db="EMBL/GenBank/DDBJ databases">
        <title>Section-level genome sequencing and comparative genomics of Aspergillus sections Usti and Cavernicolus.</title>
        <authorList>
            <consortium name="Lawrence Berkeley National Laboratory"/>
            <person name="Nybo J.L."/>
            <person name="Vesth T.C."/>
            <person name="Theobald S."/>
            <person name="Frisvad J.C."/>
            <person name="Larsen T.O."/>
            <person name="Kjaerboelling I."/>
            <person name="Rothschild-Mancinelli K."/>
            <person name="Lyhne E.K."/>
            <person name="Kogle M.E."/>
            <person name="Barry K."/>
            <person name="Clum A."/>
            <person name="Na H."/>
            <person name="Ledsgaard L."/>
            <person name="Lin J."/>
            <person name="Lipzen A."/>
            <person name="Kuo A."/>
            <person name="Riley R."/>
            <person name="Mondo S."/>
            <person name="Labutti K."/>
            <person name="Haridas S."/>
            <person name="Pangalinan J."/>
            <person name="Salamov A.A."/>
            <person name="Simmons B.A."/>
            <person name="Magnuson J.K."/>
            <person name="Chen J."/>
            <person name="Drula E."/>
            <person name="Henrissat B."/>
            <person name="Wiebenga A."/>
            <person name="Lubbers R.J."/>
            <person name="Gomes A.C."/>
            <person name="Makela M.R."/>
            <person name="Stajich J."/>
            <person name="Grigoriev I.V."/>
            <person name="Mortensen U.H."/>
            <person name="De Vries R.P."/>
            <person name="Baker S.E."/>
            <person name="Andersen M.R."/>
        </authorList>
    </citation>
    <scope>NUCLEOTIDE SEQUENCE [LARGE SCALE GENOMIC DNA]</scope>
    <source>
        <strain evidence="10 11">CBS 123904</strain>
    </source>
</reference>
<feature type="domain" description="Amino acid permease/ SLC12A" evidence="9">
    <location>
        <begin position="32"/>
        <end position="493"/>
    </location>
</feature>
<dbReference type="PIRSF" id="PIRSF006060">
    <property type="entry name" value="AA_transporter"/>
    <property type="match status" value="1"/>
</dbReference>
<accession>A0ABR4KEI2</accession>
<dbReference type="Pfam" id="PF00324">
    <property type="entry name" value="AA_permease"/>
    <property type="match status" value="1"/>
</dbReference>
<evidence type="ECO:0000313" key="11">
    <source>
        <dbReference type="Proteomes" id="UP001610446"/>
    </source>
</evidence>
<proteinExistence type="predicted"/>
<evidence type="ECO:0000256" key="1">
    <source>
        <dbReference type="ARBA" id="ARBA00004141"/>
    </source>
</evidence>
<evidence type="ECO:0000313" key="10">
    <source>
        <dbReference type="EMBL" id="KAL2850668.1"/>
    </source>
</evidence>
<evidence type="ECO:0000256" key="7">
    <source>
        <dbReference type="SAM" id="MobiDB-lite"/>
    </source>
</evidence>
<feature type="transmembrane region" description="Helical" evidence="8">
    <location>
        <begin position="392"/>
        <end position="415"/>
    </location>
</feature>
<dbReference type="InterPro" id="IPR004840">
    <property type="entry name" value="Amino_acid_permease_CS"/>
</dbReference>
<dbReference type="PANTHER" id="PTHR43341">
    <property type="entry name" value="AMINO ACID PERMEASE"/>
    <property type="match status" value="1"/>
</dbReference>
<feature type="transmembrane region" description="Helical" evidence="8">
    <location>
        <begin position="222"/>
        <end position="242"/>
    </location>
</feature>
<keyword evidence="4" id="KW-0029">Amino-acid transport</keyword>
<dbReference type="InterPro" id="IPR050524">
    <property type="entry name" value="APC_YAT"/>
</dbReference>
<feature type="transmembrane region" description="Helical" evidence="8">
    <location>
        <begin position="359"/>
        <end position="380"/>
    </location>
</feature>
<sequence length="548" mass="59392">MAVDEEARKDGGPSKLPSEGTELQRAFKGRQVAMFAIACSMGTGLVIGSGTALTRGGPGFFLISYILIGICVFFVMTAMGEMATYIPMSKGFSGYAGRYAHPALGFATGWNYFFAYIIGAPTNLTAAGLIVRYWRPDLNVAIWITVFGLVIILVNVLNVNTFGESEFVLSCIKLTILTMLILCCFIISAGGSPSGETIGFTYWHTPGAFGQYLLPGGKGYLLGWWACMLQACFTYVGTEVVGMTFGETQDPRTNIPFAIRQTFWRILGFYVVGAWSLTMAVPYTDARLVGATQQSTSAAASPFVVAISLAGIKVLPDIVNAGLLVFVLSASGSDIYCASRSIYGLAMDGQAPQIFARTLGNGIPVWGVAVAALFVLLGYMNAAREAATVFNYFVSLSTIFSLLNWFSILVSYLNFRRGLRAQGISLEEGKSYRGVLQPYGAYYALFITVLVIIFSGYDAFIPNFQADIFILRYIGLVVYVGNFVFWRFYKKTRCVRPSEMDLTTGLEDGVLEGVSCSPAATSSEKDEYSGQDAEHPVVATIDENGKAM</sequence>
<feature type="transmembrane region" description="Helical" evidence="8">
    <location>
        <begin position="140"/>
        <end position="159"/>
    </location>
</feature>
<organism evidence="10 11">
    <name type="scientific">Aspergillus pseudoustus</name>
    <dbReference type="NCBI Taxonomy" id="1810923"/>
    <lineage>
        <taxon>Eukaryota</taxon>
        <taxon>Fungi</taxon>
        <taxon>Dikarya</taxon>
        <taxon>Ascomycota</taxon>
        <taxon>Pezizomycotina</taxon>
        <taxon>Eurotiomycetes</taxon>
        <taxon>Eurotiomycetidae</taxon>
        <taxon>Eurotiales</taxon>
        <taxon>Aspergillaceae</taxon>
        <taxon>Aspergillus</taxon>
        <taxon>Aspergillus subgen. Nidulantes</taxon>
    </lineage>
</organism>
<evidence type="ECO:0000256" key="3">
    <source>
        <dbReference type="ARBA" id="ARBA00022692"/>
    </source>
</evidence>
<keyword evidence="11" id="KW-1185">Reference proteome</keyword>
<feature type="compositionally biased region" description="Basic and acidic residues" evidence="7">
    <location>
        <begin position="1"/>
        <end position="12"/>
    </location>
</feature>
<feature type="transmembrane region" description="Helical" evidence="8">
    <location>
        <begin position="99"/>
        <end position="120"/>
    </location>
</feature>
<dbReference type="PROSITE" id="PS00218">
    <property type="entry name" value="AMINO_ACID_PERMEASE_1"/>
    <property type="match status" value="1"/>
</dbReference>
<comment type="subcellular location">
    <subcellularLocation>
        <location evidence="1">Membrane</location>
        <topology evidence="1">Multi-pass membrane protein</topology>
    </subcellularLocation>
</comment>
<keyword evidence="3 8" id="KW-0812">Transmembrane</keyword>
<evidence type="ECO:0000256" key="8">
    <source>
        <dbReference type="SAM" id="Phobius"/>
    </source>
</evidence>
<feature type="transmembrane region" description="Helical" evidence="8">
    <location>
        <begin position="59"/>
        <end position="78"/>
    </location>
</feature>
<feature type="transmembrane region" description="Helical" evidence="8">
    <location>
        <begin position="263"/>
        <end position="283"/>
    </location>
</feature>
<evidence type="ECO:0000256" key="4">
    <source>
        <dbReference type="ARBA" id="ARBA00022970"/>
    </source>
</evidence>
<feature type="transmembrane region" description="Helical" evidence="8">
    <location>
        <begin position="32"/>
        <end position="53"/>
    </location>
</feature>
<evidence type="ECO:0000256" key="2">
    <source>
        <dbReference type="ARBA" id="ARBA00022448"/>
    </source>
</evidence>
<evidence type="ECO:0000259" key="9">
    <source>
        <dbReference type="Pfam" id="PF00324"/>
    </source>
</evidence>
<keyword evidence="2" id="KW-0813">Transport</keyword>
<dbReference type="Proteomes" id="UP001610446">
    <property type="component" value="Unassembled WGS sequence"/>
</dbReference>
<comment type="caution">
    <text evidence="10">The sequence shown here is derived from an EMBL/GenBank/DDBJ whole genome shotgun (WGS) entry which is preliminary data.</text>
</comment>
<evidence type="ECO:0000256" key="6">
    <source>
        <dbReference type="ARBA" id="ARBA00023136"/>
    </source>
</evidence>
<evidence type="ECO:0000256" key="5">
    <source>
        <dbReference type="ARBA" id="ARBA00022989"/>
    </source>
</evidence>
<gene>
    <name evidence="10" type="ORF">BJY01DRAFT_233175</name>
</gene>